<organism evidence="2 3">
    <name type="scientific">Cicer arietinum</name>
    <name type="common">Chickpea</name>
    <name type="synonym">Garbanzo</name>
    <dbReference type="NCBI Taxonomy" id="3827"/>
    <lineage>
        <taxon>Eukaryota</taxon>
        <taxon>Viridiplantae</taxon>
        <taxon>Streptophyta</taxon>
        <taxon>Embryophyta</taxon>
        <taxon>Tracheophyta</taxon>
        <taxon>Spermatophyta</taxon>
        <taxon>Magnoliopsida</taxon>
        <taxon>eudicotyledons</taxon>
        <taxon>Gunneridae</taxon>
        <taxon>Pentapetalae</taxon>
        <taxon>rosids</taxon>
        <taxon>fabids</taxon>
        <taxon>Fabales</taxon>
        <taxon>Fabaceae</taxon>
        <taxon>Papilionoideae</taxon>
        <taxon>50 kb inversion clade</taxon>
        <taxon>NPAAA clade</taxon>
        <taxon>Hologalegina</taxon>
        <taxon>IRL clade</taxon>
        <taxon>Cicereae</taxon>
        <taxon>Cicer</taxon>
    </lineage>
</organism>
<name>A0A3Q7XSI1_CICAR</name>
<gene>
    <name evidence="3" type="primary">LOC113784752</name>
</gene>
<reference evidence="3" key="1">
    <citation type="submission" date="2025-08" db="UniProtKB">
        <authorList>
            <consortium name="RefSeq"/>
        </authorList>
    </citation>
    <scope>IDENTIFICATION</scope>
    <source>
        <tissue evidence="3">Etiolated seedlings</tissue>
    </source>
</reference>
<keyword evidence="2" id="KW-1185">Reference proteome</keyword>
<evidence type="ECO:0000313" key="3">
    <source>
        <dbReference type="RefSeq" id="XP_027186806.1"/>
    </source>
</evidence>
<feature type="compositionally biased region" description="Polar residues" evidence="1">
    <location>
        <begin position="77"/>
        <end position="99"/>
    </location>
</feature>
<sequence length="144" mass="16798">MPKAAMIIARPEDVEVQQELKDERSIDELLSFINGQDGDTKRTTTKKNKKKKRRKKQNEKTPYQENAIELHNKESIPNHSPHQNDNFDNALDASSSTHSEIQDLTDADLDPSLMEKIDREVEDFERILNLDWRERIKMVPSNQN</sequence>
<evidence type="ECO:0000313" key="2">
    <source>
        <dbReference type="Proteomes" id="UP000087171"/>
    </source>
</evidence>
<protein>
    <submittedName>
        <fullName evidence="3">SKP1-like protein 21</fullName>
    </submittedName>
</protein>
<feature type="compositionally biased region" description="Basic residues" evidence="1">
    <location>
        <begin position="43"/>
        <end position="57"/>
    </location>
</feature>
<dbReference type="AlphaFoldDB" id="A0A3Q7XSI1"/>
<dbReference type="STRING" id="3827.A0A3Q7XSI1"/>
<feature type="region of interest" description="Disordered" evidence="1">
    <location>
        <begin position="29"/>
        <end position="107"/>
    </location>
</feature>
<accession>A0A3Q7XSI1</accession>
<evidence type="ECO:0000256" key="1">
    <source>
        <dbReference type="SAM" id="MobiDB-lite"/>
    </source>
</evidence>
<dbReference type="OrthoDB" id="10473147at2759"/>
<dbReference type="RefSeq" id="XP_027186806.1">
    <property type="nucleotide sequence ID" value="XM_027331005.1"/>
</dbReference>
<dbReference type="Proteomes" id="UP000087171">
    <property type="component" value="Unplaced"/>
</dbReference>
<proteinExistence type="predicted"/>